<reference evidence="2 3" key="1">
    <citation type="submission" date="2019-03" db="EMBL/GenBank/DDBJ databases">
        <title>Genomic Encyclopedia of Type Strains, Phase IV (KMG-IV): sequencing the most valuable type-strain genomes for metagenomic binning, comparative biology and taxonomic classification.</title>
        <authorList>
            <person name="Goeker M."/>
        </authorList>
    </citation>
    <scope>NUCLEOTIDE SEQUENCE [LARGE SCALE GENOMIC DNA]</scope>
    <source>
        <strain evidence="2 3">DSM 100013</strain>
    </source>
</reference>
<comment type="caution">
    <text evidence="2">The sequence shown here is derived from an EMBL/GenBank/DDBJ whole genome shotgun (WGS) entry which is preliminary data.</text>
</comment>
<dbReference type="PANTHER" id="PTHR46137:SF3">
    <property type="entry name" value="OS05G0310600 PROTEIN"/>
    <property type="match status" value="1"/>
</dbReference>
<feature type="domain" description="LRAT" evidence="1">
    <location>
        <begin position="31"/>
        <end position="134"/>
    </location>
</feature>
<keyword evidence="2" id="KW-0012">Acyltransferase</keyword>
<dbReference type="Gene3D" id="3.90.1720.10">
    <property type="entry name" value="endopeptidase domain like (from Nostoc punctiforme)"/>
    <property type="match status" value="1"/>
</dbReference>
<name>A0A4R2TFT8_9FIRM</name>
<sequence length="168" mass="19469">MKGDVIFVYRKRLGLKPFTTRKSAHSTKIDELICRACTYKHYGIEVEDGNVIHFICDSIFLTKYGMIKKVTMDEFIKDGKKEVDTTINYKYSRKHIVKRAYSKIDTTFGGYHPFKNNCEHFTAWCANGFKSSNQSDFTKKAYTLIKLPRRATKRVVVSAITLFSILKL</sequence>
<dbReference type="OrthoDB" id="9812095at2"/>
<gene>
    <name evidence="2" type="ORF">EDD79_102037</name>
</gene>
<dbReference type="Pfam" id="PF04970">
    <property type="entry name" value="LRAT"/>
    <property type="match status" value="1"/>
</dbReference>
<keyword evidence="2" id="KW-0808">Transferase</keyword>
<evidence type="ECO:0000313" key="3">
    <source>
        <dbReference type="Proteomes" id="UP000295504"/>
    </source>
</evidence>
<dbReference type="GO" id="GO:0016746">
    <property type="term" value="F:acyltransferase activity"/>
    <property type="evidence" value="ECO:0007669"/>
    <property type="project" value="UniProtKB-KW"/>
</dbReference>
<evidence type="ECO:0000259" key="1">
    <source>
        <dbReference type="PROSITE" id="PS51934"/>
    </source>
</evidence>
<dbReference type="PROSITE" id="PS51934">
    <property type="entry name" value="LRAT"/>
    <property type="match status" value="1"/>
</dbReference>
<dbReference type="EMBL" id="SLYC01000020">
    <property type="protein sequence ID" value="TCQ01981.1"/>
    <property type="molecule type" value="Genomic_DNA"/>
</dbReference>
<proteinExistence type="predicted"/>
<keyword evidence="3" id="KW-1185">Reference proteome</keyword>
<organism evidence="2 3">
    <name type="scientific">Serpentinicella alkaliphila</name>
    <dbReference type="NCBI Taxonomy" id="1734049"/>
    <lineage>
        <taxon>Bacteria</taxon>
        <taxon>Bacillati</taxon>
        <taxon>Bacillota</taxon>
        <taxon>Clostridia</taxon>
        <taxon>Peptostreptococcales</taxon>
        <taxon>Natronincolaceae</taxon>
        <taxon>Serpentinicella</taxon>
    </lineage>
</organism>
<dbReference type="Proteomes" id="UP000295504">
    <property type="component" value="Unassembled WGS sequence"/>
</dbReference>
<evidence type="ECO:0000313" key="2">
    <source>
        <dbReference type="EMBL" id="TCQ01981.1"/>
    </source>
</evidence>
<dbReference type="RefSeq" id="WP_132848659.1">
    <property type="nucleotide sequence ID" value="NZ_CP058648.1"/>
</dbReference>
<dbReference type="PANTHER" id="PTHR46137">
    <property type="entry name" value="OS05G0310600 PROTEIN"/>
    <property type="match status" value="1"/>
</dbReference>
<dbReference type="AlphaFoldDB" id="A0A4R2TFT8"/>
<dbReference type="InterPro" id="IPR007053">
    <property type="entry name" value="LRAT_dom"/>
</dbReference>
<protein>
    <submittedName>
        <fullName evidence="2">Lecithin:retinol acyltransferase</fullName>
    </submittedName>
</protein>
<accession>A0A4R2TFT8</accession>